<protein>
    <recommendedName>
        <fullName evidence="2">DUF38 domain-containing protein</fullName>
    </recommendedName>
</protein>
<dbReference type="RefSeq" id="XP_053588006.1">
    <property type="nucleotide sequence ID" value="XM_053728429.1"/>
</dbReference>
<feature type="compositionally biased region" description="Acidic residues" evidence="1">
    <location>
        <begin position="421"/>
        <end position="441"/>
    </location>
</feature>
<gene>
    <name evidence="3" type="ORF">GCK72_011415</name>
</gene>
<proteinExistence type="predicted"/>
<dbReference type="KEGG" id="crq:GCK72_011415"/>
<reference evidence="3 4" key="1">
    <citation type="submission" date="2019-12" db="EMBL/GenBank/DDBJ databases">
        <title>Chromosome-level assembly of the Caenorhabditis remanei genome.</title>
        <authorList>
            <person name="Teterina A.A."/>
            <person name="Willis J.H."/>
            <person name="Phillips P.C."/>
        </authorList>
    </citation>
    <scope>NUCLEOTIDE SEQUENCE [LARGE SCALE GENOMIC DNA]</scope>
    <source>
        <strain evidence="3 4">PX506</strain>
        <tissue evidence="3">Whole organism</tissue>
    </source>
</reference>
<dbReference type="Pfam" id="PF01827">
    <property type="entry name" value="FTH"/>
    <property type="match status" value="2"/>
</dbReference>
<name>A0A6A5H7X3_CAERE</name>
<feature type="region of interest" description="Disordered" evidence="1">
    <location>
        <begin position="419"/>
        <end position="443"/>
    </location>
</feature>
<evidence type="ECO:0000313" key="3">
    <source>
        <dbReference type="EMBL" id="KAF1763149.1"/>
    </source>
</evidence>
<feature type="domain" description="DUF38" evidence="2">
    <location>
        <begin position="598"/>
        <end position="734"/>
    </location>
</feature>
<organism evidence="3 4">
    <name type="scientific">Caenorhabditis remanei</name>
    <name type="common">Caenorhabditis vulgaris</name>
    <dbReference type="NCBI Taxonomy" id="31234"/>
    <lineage>
        <taxon>Eukaryota</taxon>
        <taxon>Metazoa</taxon>
        <taxon>Ecdysozoa</taxon>
        <taxon>Nematoda</taxon>
        <taxon>Chromadorea</taxon>
        <taxon>Rhabditida</taxon>
        <taxon>Rhabditina</taxon>
        <taxon>Rhabditomorpha</taxon>
        <taxon>Rhabditoidea</taxon>
        <taxon>Rhabditidae</taxon>
        <taxon>Peloderinae</taxon>
        <taxon>Caenorhabditis</taxon>
    </lineage>
</organism>
<dbReference type="InterPro" id="IPR002900">
    <property type="entry name" value="DUF38/FTH_CAE_spp"/>
</dbReference>
<evidence type="ECO:0000313" key="4">
    <source>
        <dbReference type="Proteomes" id="UP000483820"/>
    </source>
</evidence>
<comment type="caution">
    <text evidence="3">The sequence shown here is derived from an EMBL/GenBank/DDBJ whole genome shotgun (WGS) entry which is preliminary data.</text>
</comment>
<feature type="domain" description="DUF38" evidence="2">
    <location>
        <begin position="232"/>
        <end position="367"/>
    </location>
</feature>
<accession>A0A6A5H7X3</accession>
<sequence>MPIVFNQEAINGIIFTLHFQKDTPSIAHQKLMEMAGEEVMNLDQVIEFFKKIDNGEFCLEEEVESLTLLGQVLNIPNFVGKYLDIDSRIYSISALEVWYSRRTRLRLRKTCKTIRKIINEMPLHIECLQYKCNGNTIEISTNEDMKIIYVIMEEHGLVVTNGNRWKFIHAENNEKQIKIIQRDLMTILCSQKLKIDTLRIENDQISVFDIRGYDDSTQIGKRALWRTLNQVLGKLQVRKLEYFVEEVDDLLIETLEKIDPEHLKFLQLRINRYVRIRAEDWEYLYNLEQWKRLTTLTIRFPQLSASDILSFYTHFENALLEIPDFFKREDAISKPDVVLQIKQKLLENPNLEQFIICASEDMSDSDFDDINASLQQYNINNAPYPCWISIPDPDSDKKLELLVKKKIIWFKGPCYVKGEWEEGSSDEDDEEDEDEEDEGESMENMTMSIVFNNDEVEVKPEATLAQIFNVPDFVGKYLDIDTRFCLRATCTTIREIINEKPLHIDHLNYNSNGNAILISTNGTLKVSYQIIEEGLRVRYWDRMRLINAISKEEKVEIIQRDLKSILGSEKLRIGTFEIENNHISGVYDEKPPIGLRALRNTMSQVPNKLKISNLVYWAVELDEVFIVTLKRIDPEHFKCLKLTVAPFFNNCTPIWKDLYDLEEWKRLKSLKVYNWQLTLSDILRFFTHVENAHFEIATFYNTSDSTTLQNFVMELKDKLLENSNLKQFKIRADKKMLDSDFEDIRASLQQYNTTYPCWVTIPYPDSDKKLELLLERNMIMFKGPCYVEGEGGEECEDVEEEKEEAAEEGEDEDEEVPWI</sequence>
<feature type="region of interest" description="Disordered" evidence="1">
    <location>
        <begin position="790"/>
        <end position="819"/>
    </location>
</feature>
<dbReference type="EMBL" id="WUAV01000003">
    <property type="protein sequence ID" value="KAF1763149.1"/>
    <property type="molecule type" value="Genomic_DNA"/>
</dbReference>
<dbReference type="GeneID" id="9805741"/>
<dbReference type="CTD" id="9805741"/>
<dbReference type="PANTHER" id="PTHR23015:SF4">
    <property type="entry name" value="DUF38 DOMAIN-CONTAINING PROTEIN-RELATED"/>
    <property type="match status" value="1"/>
</dbReference>
<dbReference type="GO" id="GO:0045087">
    <property type="term" value="P:innate immune response"/>
    <property type="evidence" value="ECO:0007669"/>
    <property type="project" value="TreeGrafter"/>
</dbReference>
<dbReference type="PANTHER" id="PTHR23015">
    <property type="entry name" value="UNCHARACTERIZED C.ELEGANS PROTEIN"/>
    <property type="match status" value="1"/>
</dbReference>
<dbReference type="AlphaFoldDB" id="A0A6A5H7X3"/>
<dbReference type="Proteomes" id="UP000483820">
    <property type="component" value="Chromosome III"/>
</dbReference>
<dbReference type="InterPro" id="IPR040161">
    <property type="entry name" value="FB224"/>
</dbReference>
<evidence type="ECO:0000256" key="1">
    <source>
        <dbReference type="SAM" id="MobiDB-lite"/>
    </source>
</evidence>
<evidence type="ECO:0000259" key="2">
    <source>
        <dbReference type="Pfam" id="PF01827"/>
    </source>
</evidence>